<dbReference type="SUPFAM" id="SSF50249">
    <property type="entry name" value="Nucleic acid-binding proteins"/>
    <property type="match status" value="1"/>
</dbReference>
<dbReference type="PIRSF" id="PIRSF002070">
    <property type="entry name" value="SSB"/>
    <property type="match status" value="1"/>
</dbReference>
<comment type="caution">
    <text evidence="3">The sequence shown here is derived from an EMBL/GenBank/DDBJ whole genome shotgun (WGS) entry which is preliminary data.</text>
</comment>
<evidence type="ECO:0000313" key="3">
    <source>
        <dbReference type="EMBL" id="KAK5779591.1"/>
    </source>
</evidence>
<evidence type="ECO:0000256" key="2">
    <source>
        <dbReference type="PIRNR" id="PIRNR002070"/>
    </source>
</evidence>
<comment type="subcellular location">
    <subcellularLocation>
        <location evidence="2">Mitochondrion</location>
    </subcellularLocation>
</comment>
<dbReference type="Proteomes" id="UP001306508">
    <property type="component" value="Unassembled WGS sequence"/>
</dbReference>
<evidence type="ECO:0000256" key="1">
    <source>
        <dbReference type="ARBA" id="ARBA00023125"/>
    </source>
</evidence>
<gene>
    <name evidence="3" type="ORF">RI543_003483</name>
</gene>
<evidence type="ECO:0000313" key="4">
    <source>
        <dbReference type="Proteomes" id="UP001306508"/>
    </source>
</evidence>
<keyword evidence="1 2" id="KW-0238">DNA-binding</keyword>
<dbReference type="EMBL" id="JAWIZZ010000047">
    <property type="protein sequence ID" value="KAK5779591.1"/>
    <property type="molecule type" value="Genomic_DNA"/>
</dbReference>
<dbReference type="GO" id="GO:0003697">
    <property type="term" value="F:single-stranded DNA binding"/>
    <property type="evidence" value="ECO:0007669"/>
    <property type="project" value="InterPro"/>
</dbReference>
<dbReference type="InterPro" id="IPR012340">
    <property type="entry name" value="NA-bd_OB-fold"/>
</dbReference>
<organism evidence="3 4">
    <name type="scientific">Arxiozyma heterogenica</name>
    <dbReference type="NCBI Taxonomy" id="278026"/>
    <lineage>
        <taxon>Eukaryota</taxon>
        <taxon>Fungi</taxon>
        <taxon>Dikarya</taxon>
        <taxon>Ascomycota</taxon>
        <taxon>Saccharomycotina</taxon>
        <taxon>Saccharomycetes</taxon>
        <taxon>Saccharomycetales</taxon>
        <taxon>Saccharomycetaceae</taxon>
        <taxon>Arxiozyma</taxon>
    </lineage>
</organism>
<dbReference type="GO" id="GO:0006264">
    <property type="term" value="P:mitochondrial DNA replication"/>
    <property type="evidence" value="ECO:0007669"/>
    <property type="project" value="TreeGrafter"/>
</dbReference>
<reference evidence="4" key="1">
    <citation type="submission" date="2023-07" db="EMBL/GenBank/DDBJ databases">
        <title>A draft genome of Kazachstania heterogenica Y-27499.</title>
        <authorList>
            <person name="Donic C."/>
            <person name="Kralova J.S."/>
            <person name="Fidel L."/>
            <person name="Ben-Dor S."/>
            <person name="Jung S."/>
        </authorList>
    </citation>
    <scope>NUCLEOTIDE SEQUENCE [LARGE SCALE GENOMIC DNA]</scope>
    <source>
        <strain evidence="4">Y27499</strain>
    </source>
</reference>
<proteinExistence type="predicted"/>
<keyword evidence="4" id="KW-1185">Reference proteome</keyword>
<dbReference type="CDD" id="cd04496">
    <property type="entry name" value="SSB_OBF"/>
    <property type="match status" value="1"/>
</dbReference>
<dbReference type="InterPro" id="IPR000424">
    <property type="entry name" value="Primosome_PriB/ssb"/>
</dbReference>
<dbReference type="Pfam" id="PF00436">
    <property type="entry name" value="SSB"/>
    <property type="match status" value="1"/>
</dbReference>
<dbReference type="GO" id="GO:0042645">
    <property type="term" value="C:mitochondrial nucleoid"/>
    <property type="evidence" value="ECO:0007669"/>
    <property type="project" value="TreeGrafter"/>
</dbReference>
<dbReference type="PANTHER" id="PTHR10302:SF0">
    <property type="entry name" value="SINGLE-STRANDED DNA-BINDING PROTEIN, MITOCHONDRIAL"/>
    <property type="match status" value="1"/>
</dbReference>
<dbReference type="AlphaFoldDB" id="A0AAN8A860"/>
<dbReference type="Gene3D" id="2.40.50.140">
    <property type="entry name" value="Nucleic acid-binding proteins"/>
    <property type="match status" value="1"/>
</dbReference>
<dbReference type="InterPro" id="IPR011344">
    <property type="entry name" value="ssDNA-bd"/>
</dbReference>
<name>A0AAN8A860_9SACH</name>
<accession>A0AAN8A860</accession>
<dbReference type="PANTHER" id="PTHR10302">
    <property type="entry name" value="SINGLE-STRANDED DNA-BINDING PROTEIN"/>
    <property type="match status" value="1"/>
</dbReference>
<dbReference type="PROSITE" id="PS50935">
    <property type="entry name" value="SSB"/>
    <property type="match status" value="1"/>
</dbReference>
<protein>
    <recommendedName>
        <fullName evidence="2">Single-stranded DNA-binding protein</fullName>
    </recommendedName>
</protein>
<keyword evidence="2" id="KW-0496">Mitochondrion</keyword>
<sequence length="135" mass="15768">MMKQIFLRSQLRSFSSSARNLDFSKMTIIGRIGTEFTEYTSSNDKRYVRYSIASQPRRDGPTNWYNITVFNENHINFLTQYVKKGALVYVEADAANYITEREDGSKRTSLSLIQKEFNLLKNPRSEEAHNTENHE</sequence>